<evidence type="ECO:0000256" key="1">
    <source>
        <dbReference type="ARBA" id="ARBA00004651"/>
    </source>
</evidence>
<dbReference type="PROSITE" id="PS50928">
    <property type="entry name" value="ABC_TM1"/>
    <property type="match status" value="1"/>
</dbReference>
<dbReference type="GeneID" id="77286582"/>
<reference evidence="11 12" key="1">
    <citation type="journal article" date="2014" name="Appl. Environ. Microbiol.">
        <title>Elucidation of insertion elements encoded on plasmids and in vitro construction of shuttle vectors from the toxic cyanobacterium Planktothrix.</title>
        <authorList>
            <person name="Christiansen G."/>
            <person name="Goesmann A."/>
            <person name="Kurmayer R."/>
        </authorList>
    </citation>
    <scope>NUCLEOTIDE SEQUENCE [LARGE SCALE GENOMIC DNA]</scope>
    <source>
        <strain evidence="11 12">NIVA-CYA 126/8</strain>
    </source>
</reference>
<feature type="domain" description="ABC transmembrane type-1" evidence="10">
    <location>
        <begin position="86"/>
        <end position="290"/>
    </location>
</feature>
<evidence type="ECO:0000259" key="10">
    <source>
        <dbReference type="PROSITE" id="PS50928"/>
    </source>
</evidence>
<sequence>MSNLTKDPNYSEGNNFSLIRNPRSSRDIFELLMTGIASACIVITLIPLVAVLSYIFIKGSARLNLDLFTKLPPSAGQTTGGIASAILGTIQVVSIATLIAVPFGILAAIFLSEFGGNGQVVRWIRFTTNVLSGVPSIIAGVFAYSFIVLKMGSFSVLAGAIALSVLMLPTIIRTTDEALQIVPQEIRWASVGVGASNYQTVLQVVLPACLPAILTGVTLAVARAAGETAPLLFTVVYTNNWPGAIFSQTLPSLAYLVFEFARGFDQVLQEFAWAASLVIVVLVLLTSIIARWATRQKQF</sequence>
<keyword evidence="8 9" id="KW-0472">Membrane</keyword>
<evidence type="ECO:0000313" key="11">
    <source>
        <dbReference type="EMBL" id="KEI65523.1"/>
    </source>
</evidence>
<dbReference type="STRING" id="388467.A19Y_0294"/>
<evidence type="ECO:0000256" key="5">
    <source>
        <dbReference type="ARBA" id="ARBA00022592"/>
    </source>
</evidence>
<dbReference type="GO" id="GO:0035435">
    <property type="term" value="P:phosphate ion transmembrane transport"/>
    <property type="evidence" value="ECO:0007669"/>
    <property type="project" value="InterPro"/>
</dbReference>
<keyword evidence="7 9" id="KW-1133">Transmembrane helix</keyword>
<dbReference type="InterPro" id="IPR035906">
    <property type="entry name" value="MetI-like_sf"/>
</dbReference>
<feature type="transmembrane region" description="Helical" evidence="9">
    <location>
        <begin position="271"/>
        <end position="293"/>
    </location>
</feature>
<keyword evidence="12" id="KW-1185">Reference proteome</keyword>
<name>A0A073CCZ8_PLAA1</name>
<gene>
    <name evidence="11" type="ORF">A19Y_0294</name>
</gene>
<dbReference type="HOGENOM" id="CLU_033621_2_0_3"/>
<evidence type="ECO:0000256" key="4">
    <source>
        <dbReference type="ARBA" id="ARBA00022475"/>
    </source>
</evidence>
<evidence type="ECO:0000256" key="3">
    <source>
        <dbReference type="ARBA" id="ARBA00022448"/>
    </source>
</evidence>
<dbReference type="PATRIC" id="fig|388467.6.peg.246"/>
<dbReference type="Proteomes" id="UP000027395">
    <property type="component" value="Chromosome"/>
</dbReference>
<dbReference type="InterPro" id="IPR051408">
    <property type="entry name" value="Phosphate_transprt_permease"/>
</dbReference>
<evidence type="ECO:0000256" key="9">
    <source>
        <dbReference type="RuleBase" id="RU363043"/>
    </source>
</evidence>
<dbReference type="RefSeq" id="WP_042151433.1">
    <property type="nucleotide sequence ID" value="NZ_CM002803.1"/>
</dbReference>
<dbReference type="Gene3D" id="1.10.3720.10">
    <property type="entry name" value="MetI-like"/>
    <property type="match status" value="1"/>
</dbReference>
<dbReference type="eggNOG" id="COG0581">
    <property type="taxonomic scope" value="Bacteria"/>
</dbReference>
<keyword evidence="4 9" id="KW-1003">Cell membrane</keyword>
<proteinExistence type="inferred from homology"/>
<dbReference type="InterPro" id="IPR000515">
    <property type="entry name" value="MetI-like"/>
</dbReference>
<dbReference type="GO" id="GO:0005315">
    <property type="term" value="F:phosphate transmembrane transporter activity"/>
    <property type="evidence" value="ECO:0007669"/>
    <property type="project" value="InterPro"/>
</dbReference>
<comment type="subcellular location">
    <subcellularLocation>
        <location evidence="1 9">Cell membrane</location>
        <topology evidence="1 9">Multi-pass membrane protein</topology>
    </subcellularLocation>
</comment>
<evidence type="ECO:0000256" key="2">
    <source>
        <dbReference type="ARBA" id="ARBA00007069"/>
    </source>
</evidence>
<accession>A0A073CCZ8</accession>
<comment type="similarity">
    <text evidence="2 9">Belongs to the binding-protein-dependent transport system permease family. CysTW subfamily.</text>
</comment>
<keyword evidence="6 9" id="KW-0812">Transmembrane</keyword>
<evidence type="ECO:0000256" key="7">
    <source>
        <dbReference type="ARBA" id="ARBA00022989"/>
    </source>
</evidence>
<organism evidence="11 12">
    <name type="scientific">Planktothrix agardhii (strain NIVA-CYA 126/8)</name>
    <dbReference type="NCBI Taxonomy" id="388467"/>
    <lineage>
        <taxon>Bacteria</taxon>
        <taxon>Bacillati</taxon>
        <taxon>Cyanobacteriota</taxon>
        <taxon>Cyanophyceae</taxon>
        <taxon>Oscillatoriophycideae</taxon>
        <taxon>Oscillatoriales</taxon>
        <taxon>Microcoleaceae</taxon>
        <taxon>Planktothrix</taxon>
    </lineage>
</organism>
<feature type="transmembrane region" description="Helical" evidence="9">
    <location>
        <begin position="204"/>
        <end position="225"/>
    </location>
</feature>
<feature type="transmembrane region" description="Helical" evidence="9">
    <location>
        <begin position="82"/>
        <end position="111"/>
    </location>
</feature>
<protein>
    <recommendedName>
        <fullName evidence="9">Phosphate transport system permease protein PstA</fullName>
    </recommendedName>
</protein>
<dbReference type="PANTHER" id="PTHR42922">
    <property type="entry name" value="PHOSPHATE TRANSPORT SYSTEM PERMEASE PROTEIN PSTA"/>
    <property type="match status" value="1"/>
</dbReference>
<keyword evidence="5" id="KW-0592">Phosphate transport</keyword>
<dbReference type="GO" id="GO:0005886">
    <property type="term" value="C:plasma membrane"/>
    <property type="evidence" value="ECO:0007669"/>
    <property type="project" value="UniProtKB-SubCell"/>
</dbReference>
<dbReference type="EMBL" id="CM002803">
    <property type="protein sequence ID" value="KEI65523.1"/>
    <property type="molecule type" value="Genomic_DNA"/>
</dbReference>
<evidence type="ECO:0000256" key="6">
    <source>
        <dbReference type="ARBA" id="ARBA00022692"/>
    </source>
</evidence>
<dbReference type="CDD" id="cd06261">
    <property type="entry name" value="TM_PBP2"/>
    <property type="match status" value="1"/>
</dbReference>
<dbReference type="AlphaFoldDB" id="A0A073CCZ8"/>
<evidence type="ECO:0000313" key="12">
    <source>
        <dbReference type="Proteomes" id="UP000027395"/>
    </source>
</evidence>
<dbReference type="InterPro" id="IPR005672">
    <property type="entry name" value="Phosphate_PstA"/>
</dbReference>
<feature type="transmembrane region" description="Helical" evidence="9">
    <location>
        <begin position="28"/>
        <end position="57"/>
    </location>
</feature>
<feature type="transmembrane region" description="Helical" evidence="9">
    <location>
        <begin position="123"/>
        <end position="147"/>
    </location>
</feature>
<dbReference type="Pfam" id="PF00528">
    <property type="entry name" value="BPD_transp_1"/>
    <property type="match status" value="1"/>
</dbReference>
<dbReference type="NCBIfam" id="TIGR00974">
    <property type="entry name" value="3a0107s02c"/>
    <property type="match status" value="1"/>
</dbReference>
<dbReference type="SUPFAM" id="SSF161098">
    <property type="entry name" value="MetI-like"/>
    <property type="match status" value="1"/>
</dbReference>
<dbReference type="PANTHER" id="PTHR42922:SF1">
    <property type="entry name" value="PHOSPHATE TRANSPORT SYSTEM PERMEASE PROTEIN PSTA"/>
    <property type="match status" value="1"/>
</dbReference>
<evidence type="ECO:0000256" key="8">
    <source>
        <dbReference type="ARBA" id="ARBA00023136"/>
    </source>
</evidence>
<feature type="transmembrane region" description="Helical" evidence="9">
    <location>
        <begin position="153"/>
        <end position="172"/>
    </location>
</feature>
<keyword evidence="3" id="KW-0813">Transport</keyword>